<feature type="region of interest" description="Disordered" evidence="2">
    <location>
        <begin position="562"/>
        <end position="604"/>
    </location>
</feature>
<reference evidence="3 4" key="1">
    <citation type="journal article" date="2011" name="PLoS Pathog.">
        <title>Endophytic Life Strategies Decoded by Genome and Transcriptome Analyses of the Mutualistic Root Symbiont Piriformospora indica.</title>
        <authorList>
            <person name="Zuccaro A."/>
            <person name="Lahrmann U."/>
            <person name="Guldener U."/>
            <person name="Langen G."/>
            <person name="Pfiffi S."/>
            <person name="Biedenkopf D."/>
            <person name="Wong P."/>
            <person name="Samans B."/>
            <person name="Grimm C."/>
            <person name="Basiewicz M."/>
            <person name="Murat C."/>
            <person name="Martin F."/>
            <person name="Kogel K.H."/>
        </authorList>
    </citation>
    <scope>NUCLEOTIDE SEQUENCE [LARGE SCALE GENOMIC DNA]</scope>
    <source>
        <strain evidence="3 4">DSM 11827</strain>
    </source>
</reference>
<evidence type="ECO:0000313" key="4">
    <source>
        <dbReference type="Proteomes" id="UP000007148"/>
    </source>
</evidence>
<accession>G4T6D3</accession>
<dbReference type="STRING" id="1109443.G4T6D3"/>
<feature type="compositionally biased region" description="Polar residues" evidence="2">
    <location>
        <begin position="567"/>
        <end position="576"/>
    </location>
</feature>
<organism evidence="3 4">
    <name type="scientific">Serendipita indica (strain DSM 11827)</name>
    <name type="common">Root endophyte fungus</name>
    <name type="synonym">Piriformospora indica</name>
    <dbReference type="NCBI Taxonomy" id="1109443"/>
    <lineage>
        <taxon>Eukaryota</taxon>
        <taxon>Fungi</taxon>
        <taxon>Dikarya</taxon>
        <taxon>Basidiomycota</taxon>
        <taxon>Agaricomycotina</taxon>
        <taxon>Agaricomycetes</taxon>
        <taxon>Sebacinales</taxon>
        <taxon>Serendipitaceae</taxon>
        <taxon>Serendipita</taxon>
    </lineage>
</organism>
<feature type="compositionally biased region" description="Acidic residues" evidence="2">
    <location>
        <begin position="284"/>
        <end position="298"/>
    </location>
</feature>
<evidence type="ECO:0000256" key="2">
    <source>
        <dbReference type="SAM" id="MobiDB-lite"/>
    </source>
</evidence>
<dbReference type="AlphaFoldDB" id="G4T6D3"/>
<dbReference type="Proteomes" id="UP000007148">
    <property type="component" value="Unassembled WGS sequence"/>
</dbReference>
<dbReference type="EMBL" id="CAFZ01000006">
    <property type="protein sequence ID" value="CCA66871.1"/>
    <property type="molecule type" value="Genomic_DNA"/>
</dbReference>
<feature type="coiled-coil region" evidence="1">
    <location>
        <begin position="725"/>
        <end position="771"/>
    </location>
</feature>
<dbReference type="InParanoid" id="G4T6D3"/>
<evidence type="ECO:0000256" key="1">
    <source>
        <dbReference type="SAM" id="Coils"/>
    </source>
</evidence>
<gene>
    <name evidence="3" type="ORF">PIIN_00631</name>
</gene>
<evidence type="ECO:0000313" key="3">
    <source>
        <dbReference type="EMBL" id="CCA66871.1"/>
    </source>
</evidence>
<comment type="caution">
    <text evidence="3">The sequence shown here is derived from an EMBL/GenBank/DDBJ whole genome shotgun (WGS) entry which is preliminary data.</text>
</comment>
<protein>
    <submittedName>
        <fullName evidence="3">Uncharacterized protein</fullName>
    </submittedName>
</protein>
<sequence length="857" mass="94893">MDSFLQLVTRIAPSRKDVPARTKFFRSIMCSATATAVLGANSCKAMVADIMGAHKLWKERFDPIHARISQHPKRPKRFVIGDAVLTGNAYPKDNVLRLFIDSEINLVIDTASDGHEVKTIKFQDVIKSQVMMETAEEHQIVRLEIQKVLFATKDAKNAENICFRLPLAEAEKLSKVLASRAIRTVTIASEAARPPKQSLSQHPTTLEAANDQLAPSITVFIFTLTLHYLISVQNKTEAIEKYYNSASKSPQGGVKAMDSSDSPEGIAVASKRLELECRHPTYESDNDDGTSDLTSLDEDPPKETRNRPLFKPATRGRALIPNSQNDDEIILKPLSLKRARAALGLRDDEASRNSKRPRTGIIEKTAVIINTDDQSSPLPTRRISSSPTWATELCPVEEPANTGALNVQAIDNEDDPSAQMRLHGHQTVPKQAQQTRIKGMKAMDGGTASPRPIPKVEQALKEAVAKRHSEPPLASVREALSDVKTIAKNTNGNQRTKKRLEKALWEAEDFSQKLAALKEDLPKSSPLPTDVNNVSRDEASPIPVNEYLQGGQEIIIDEPGSVHDQIKPQSGPSPKLQTGLHLGESDPPTSPIHPKMSLKQKERDAVIQSRRQEVKELRLDASDKYPTEADSEKVLPHANVSTGVENSMSAALRFKREQASSRLPITKVKPNVTFADGFTAFSKPNTLIVQHTKEKAKNPMRKPVTLWVRPPVRKLAIPDAEDSDNEEAEDEKETEMDKVAKALTAINEVIIDNIERKVIGIRQEARIARRQIMNEAAEDLRSMRKVLEHSSHTLRSLDEAYGQVGHDVILSFEDLDRVNERIKGTISGIISGHKRMVEATGRKTLFTDALPGCLTTI</sequence>
<keyword evidence="1" id="KW-0175">Coiled coil</keyword>
<name>G4T6D3_SERID</name>
<feature type="coiled-coil region" evidence="1">
    <location>
        <begin position="493"/>
        <end position="520"/>
    </location>
</feature>
<dbReference type="HOGENOM" id="CLU_333478_0_0_1"/>
<keyword evidence="4" id="KW-1185">Reference proteome</keyword>
<feature type="region of interest" description="Disordered" evidence="2">
    <location>
        <begin position="280"/>
        <end position="311"/>
    </location>
</feature>
<dbReference type="OrthoDB" id="3173689at2759"/>
<proteinExistence type="predicted"/>